<accession>A0A917JJF3</accession>
<dbReference type="InterPro" id="IPR014825">
    <property type="entry name" value="DNA_alkylation"/>
</dbReference>
<name>A0A917JJF3_9ENTE</name>
<keyword evidence="2" id="KW-1185">Reference proteome</keyword>
<dbReference type="Pfam" id="PF08713">
    <property type="entry name" value="DNA_alkylation"/>
    <property type="match status" value="1"/>
</dbReference>
<dbReference type="Proteomes" id="UP000622610">
    <property type="component" value="Unassembled WGS sequence"/>
</dbReference>
<dbReference type="PANTHER" id="PTHR41291">
    <property type="entry name" value="DNA ALKYLATION REPAIR PROTEIN"/>
    <property type="match status" value="1"/>
</dbReference>
<reference evidence="1" key="1">
    <citation type="journal article" date="2014" name="Int. J. Syst. Evol. Microbiol.">
        <title>Complete genome sequence of Corynebacterium casei LMG S-19264T (=DSM 44701T), isolated from a smear-ripened cheese.</title>
        <authorList>
            <consortium name="US DOE Joint Genome Institute (JGI-PGF)"/>
            <person name="Walter F."/>
            <person name="Albersmeier A."/>
            <person name="Kalinowski J."/>
            <person name="Ruckert C."/>
        </authorList>
    </citation>
    <scope>NUCLEOTIDE SEQUENCE</scope>
    <source>
        <strain evidence="1">CCM 8433</strain>
    </source>
</reference>
<proteinExistence type="predicted"/>
<sequence length="221" mass="25955">MMQKTQKSEKAQRILSQITDKTMLGQLRKMAKEINKDHESALEIWSTGEYLPRLLAILIMDKKRLPQELLDQLNQDMQSHPLLERTNLSDWLMANQLVKDKKNIALIESWERSPLALQRRTFWYYQGRLRWTGKTDQGNTLELLTKIEENIIQEQPEVQWAMNFTAGWIGVYNEKYRARCIELGEKTGLYKEDKVSKGCTPNYLPGFITIEVGKRQKHKSN</sequence>
<dbReference type="SUPFAM" id="SSF48371">
    <property type="entry name" value="ARM repeat"/>
    <property type="match status" value="1"/>
</dbReference>
<reference evidence="1" key="2">
    <citation type="submission" date="2020-09" db="EMBL/GenBank/DDBJ databases">
        <authorList>
            <person name="Sun Q."/>
            <person name="Sedlacek I."/>
        </authorList>
    </citation>
    <scope>NUCLEOTIDE SEQUENCE</scope>
    <source>
        <strain evidence="1">CCM 8433</strain>
    </source>
</reference>
<dbReference type="PANTHER" id="PTHR41291:SF1">
    <property type="entry name" value="DNA ALKYLATION REPAIR PROTEIN"/>
    <property type="match status" value="1"/>
</dbReference>
<dbReference type="Gene3D" id="1.25.10.90">
    <property type="match status" value="1"/>
</dbReference>
<dbReference type="EMBL" id="BMDT01000020">
    <property type="protein sequence ID" value="GGI66821.1"/>
    <property type="molecule type" value="Genomic_DNA"/>
</dbReference>
<dbReference type="InterPro" id="IPR016024">
    <property type="entry name" value="ARM-type_fold"/>
</dbReference>
<gene>
    <name evidence="1" type="ORF">GCM10011482_24750</name>
</gene>
<dbReference type="AlphaFoldDB" id="A0A917JJF3"/>
<evidence type="ECO:0000313" key="2">
    <source>
        <dbReference type="Proteomes" id="UP000622610"/>
    </source>
</evidence>
<evidence type="ECO:0000313" key="1">
    <source>
        <dbReference type="EMBL" id="GGI66821.1"/>
    </source>
</evidence>
<protein>
    <submittedName>
        <fullName evidence="1">DNA alkylation repair protein</fullName>
    </submittedName>
</protein>
<comment type="caution">
    <text evidence="1">The sequence shown here is derived from an EMBL/GenBank/DDBJ whole genome shotgun (WGS) entry which is preliminary data.</text>
</comment>
<organism evidence="1 2">
    <name type="scientific">Enterococcus alcedinis</name>
    <dbReference type="NCBI Taxonomy" id="1274384"/>
    <lineage>
        <taxon>Bacteria</taxon>
        <taxon>Bacillati</taxon>
        <taxon>Bacillota</taxon>
        <taxon>Bacilli</taxon>
        <taxon>Lactobacillales</taxon>
        <taxon>Enterococcaceae</taxon>
        <taxon>Enterococcus</taxon>
    </lineage>
</organism>